<protein>
    <recommendedName>
        <fullName evidence="3">Magnesium chelatase</fullName>
    </recommendedName>
</protein>
<reference evidence="1 2" key="1">
    <citation type="submission" date="2019-04" db="EMBL/GenBank/DDBJ databases">
        <title>Comparative genomics and transcriptomics to analyze fruiting body development in filamentous ascomycetes.</title>
        <authorList>
            <consortium name="DOE Joint Genome Institute"/>
            <person name="Lutkenhaus R."/>
            <person name="Traeger S."/>
            <person name="Breuer J."/>
            <person name="Kuo A."/>
            <person name="Lipzen A."/>
            <person name="Pangilinan J."/>
            <person name="Dilworth D."/>
            <person name="Sandor L."/>
            <person name="Poggeler S."/>
            <person name="Barry K."/>
            <person name="Grigoriev I.V."/>
            <person name="Nowrousian M."/>
        </authorList>
    </citation>
    <scope>NUCLEOTIDE SEQUENCE [LARGE SCALE GENOMIC DNA]</scope>
    <source>
        <strain evidence="1 2">CBS 389.68</strain>
    </source>
</reference>
<name>A0A4S2N4Y4_9PEZI</name>
<dbReference type="EMBL" id="ML220113">
    <property type="protein sequence ID" value="TGZ84332.1"/>
    <property type="molecule type" value="Genomic_DNA"/>
</dbReference>
<dbReference type="Proteomes" id="UP000298138">
    <property type="component" value="Unassembled WGS sequence"/>
</dbReference>
<dbReference type="Gene3D" id="1.10.8.80">
    <property type="entry name" value="Magnesium chelatase subunit I, C-Terminal domain"/>
    <property type="match status" value="1"/>
</dbReference>
<evidence type="ECO:0000313" key="2">
    <source>
        <dbReference type="Proteomes" id="UP000298138"/>
    </source>
</evidence>
<evidence type="ECO:0000313" key="1">
    <source>
        <dbReference type="EMBL" id="TGZ84332.1"/>
    </source>
</evidence>
<dbReference type="OrthoDB" id="5582146at2759"/>
<accession>A0A4S2N4Y4</accession>
<sequence length="246" mass="27562">MGISVGRTVLPEMLVVTGLEDAKTEVQGFIAEVMRNRRVELQNGGWIRSGDLFTVVEVAPKTLREHKGISRHLADFFFISYHYTPITEDVDDDGSSFASVVIRKSPSSVSDIQLPSIDPDTIALFRNHAEKVNISTEIKRYMHDLIACIRMHRAVRSGCVWSRATQDFEVLVRCLAVIHGLDFVTPALVTLAISKIYNHRLEIIQRPKLERSVLYGSGTGTVGQYLERITPEMVVDDAVKSVRVPL</sequence>
<keyword evidence="2" id="KW-1185">Reference proteome</keyword>
<dbReference type="InParanoid" id="A0A4S2N4Y4"/>
<dbReference type="PANTHER" id="PTHR11603:SF132">
    <property type="entry name" value="C2H2-TYPE DOMAIN-CONTAINING PROTEIN"/>
    <property type="match status" value="1"/>
</dbReference>
<gene>
    <name evidence="1" type="ORF">EX30DRAFT_104339</name>
</gene>
<proteinExistence type="predicted"/>
<dbReference type="InterPro" id="IPR052041">
    <property type="entry name" value="Nucleic_acid_metab_PIN/TRAM"/>
</dbReference>
<dbReference type="PANTHER" id="PTHR11603">
    <property type="entry name" value="AAA FAMILY ATPASE"/>
    <property type="match status" value="1"/>
</dbReference>
<organism evidence="1 2">
    <name type="scientific">Ascodesmis nigricans</name>
    <dbReference type="NCBI Taxonomy" id="341454"/>
    <lineage>
        <taxon>Eukaryota</taxon>
        <taxon>Fungi</taxon>
        <taxon>Dikarya</taxon>
        <taxon>Ascomycota</taxon>
        <taxon>Pezizomycotina</taxon>
        <taxon>Pezizomycetes</taxon>
        <taxon>Pezizales</taxon>
        <taxon>Ascodesmidaceae</taxon>
        <taxon>Ascodesmis</taxon>
    </lineage>
</organism>
<dbReference type="AlphaFoldDB" id="A0A4S2N4Y4"/>
<evidence type="ECO:0008006" key="3">
    <source>
        <dbReference type="Google" id="ProtNLM"/>
    </source>
</evidence>